<evidence type="ECO:0000256" key="3">
    <source>
        <dbReference type="ARBA" id="ARBA00022475"/>
    </source>
</evidence>
<dbReference type="STRING" id="1077974.GOEFS_096_00930"/>
<reference evidence="9 10" key="1">
    <citation type="submission" date="2011-12" db="EMBL/GenBank/DDBJ databases">
        <title>Whole genome shotgun sequence of Gordonia effusa NBRC 100432.</title>
        <authorList>
            <person name="Yoshida I."/>
            <person name="Takarada H."/>
            <person name="Hosoyama A."/>
            <person name="Tsuchikane K."/>
            <person name="Katsumata H."/>
            <person name="Yamazaki S."/>
            <person name="Fujita N."/>
        </authorList>
    </citation>
    <scope>NUCLEOTIDE SEQUENCE [LARGE SCALE GENOMIC DNA]</scope>
    <source>
        <strain evidence="9 10">NBRC 100432</strain>
    </source>
</reference>
<evidence type="ECO:0000259" key="8">
    <source>
        <dbReference type="Pfam" id="PF09335"/>
    </source>
</evidence>
<feature type="domain" description="VTT" evidence="8">
    <location>
        <begin position="42"/>
        <end position="169"/>
    </location>
</feature>
<dbReference type="EMBL" id="BAEH01000096">
    <property type="protein sequence ID" value="GAB19916.1"/>
    <property type="molecule type" value="Genomic_DNA"/>
</dbReference>
<dbReference type="PANTHER" id="PTHR30353:SF0">
    <property type="entry name" value="TRANSMEMBRANE PROTEIN"/>
    <property type="match status" value="1"/>
</dbReference>
<feature type="transmembrane region" description="Helical" evidence="7">
    <location>
        <begin position="62"/>
        <end position="85"/>
    </location>
</feature>
<evidence type="ECO:0000256" key="1">
    <source>
        <dbReference type="ARBA" id="ARBA00004651"/>
    </source>
</evidence>
<dbReference type="eggNOG" id="COG0586">
    <property type="taxonomic scope" value="Bacteria"/>
</dbReference>
<protein>
    <recommendedName>
        <fullName evidence="8">VTT domain-containing protein</fullName>
    </recommendedName>
</protein>
<dbReference type="PANTHER" id="PTHR30353">
    <property type="entry name" value="INNER MEMBRANE PROTEIN DEDA-RELATED"/>
    <property type="match status" value="1"/>
</dbReference>
<keyword evidence="3 7" id="KW-1003">Cell membrane</keyword>
<sequence length="231" mass="25183">MGVVTLELMNPFEINDFLATGGLIALCVLIFVETGLLVGFIFPGDSVLFTAGVLIASPDPFTPLWLACLLVSVSAALGDQCGYFIGRRLGRGMLQGRLMKMIGAEPLEKTHRYFERYGPLTVFFARFIGVVRTLTPPVAGFTGMAHRTFTLFSVLGSFTWAGGIILLGYFLGQVALIRDHLDLLILASVGTIVIPVSIHLFRRWRALRREARAPLGLADRPTAEVVGDDRG</sequence>
<evidence type="ECO:0000313" key="10">
    <source>
        <dbReference type="Proteomes" id="UP000035034"/>
    </source>
</evidence>
<evidence type="ECO:0000256" key="6">
    <source>
        <dbReference type="ARBA" id="ARBA00023136"/>
    </source>
</evidence>
<feature type="transmembrane region" description="Helical" evidence="7">
    <location>
        <begin position="17"/>
        <end position="42"/>
    </location>
</feature>
<evidence type="ECO:0000256" key="5">
    <source>
        <dbReference type="ARBA" id="ARBA00022989"/>
    </source>
</evidence>
<comment type="caution">
    <text evidence="9">The sequence shown here is derived from an EMBL/GenBank/DDBJ whole genome shotgun (WGS) entry which is preliminary data.</text>
</comment>
<feature type="transmembrane region" description="Helical" evidence="7">
    <location>
        <begin position="183"/>
        <end position="201"/>
    </location>
</feature>
<comment type="similarity">
    <text evidence="2 7">Belongs to the DedA family.</text>
</comment>
<name>H0R4B5_9ACTN</name>
<evidence type="ECO:0000256" key="2">
    <source>
        <dbReference type="ARBA" id="ARBA00010792"/>
    </source>
</evidence>
<evidence type="ECO:0000256" key="7">
    <source>
        <dbReference type="RuleBase" id="RU367016"/>
    </source>
</evidence>
<evidence type="ECO:0000256" key="4">
    <source>
        <dbReference type="ARBA" id="ARBA00022692"/>
    </source>
</evidence>
<dbReference type="InterPro" id="IPR032816">
    <property type="entry name" value="VTT_dom"/>
</dbReference>
<gene>
    <name evidence="9" type="ORF">GOEFS_096_00930</name>
</gene>
<dbReference type="Pfam" id="PF09335">
    <property type="entry name" value="VTT_dom"/>
    <property type="match status" value="1"/>
</dbReference>
<evidence type="ECO:0000313" key="9">
    <source>
        <dbReference type="EMBL" id="GAB19916.1"/>
    </source>
</evidence>
<dbReference type="AlphaFoldDB" id="H0R4B5"/>
<dbReference type="Proteomes" id="UP000035034">
    <property type="component" value="Unassembled WGS sequence"/>
</dbReference>
<comment type="subcellular location">
    <subcellularLocation>
        <location evidence="1 7">Cell membrane</location>
        <topology evidence="1 7">Multi-pass membrane protein</topology>
    </subcellularLocation>
</comment>
<keyword evidence="6 7" id="KW-0472">Membrane</keyword>
<feature type="transmembrane region" description="Helical" evidence="7">
    <location>
        <begin position="149"/>
        <end position="171"/>
    </location>
</feature>
<keyword evidence="10" id="KW-1185">Reference proteome</keyword>
<proteinExistence type="inferred from homology"/>
<organism evidence="9 10">
    <name type="scientific">Gordonia effusa NBRC 100432</name>
    <dbReference type="NCBI Taxonomy" id="1077974"/>
    <lineage>
        <taxon>Bacteria</taxon>
        <taxon>Bacillati</taxon>
        <taxon>Actinomycetota</taxon>
        <taxon>Actinomycetes</taxon>
        <taxon>Mycobacteriales</taxon>
        <taxon>Gordoniaceae</taxon>
        <taxon>Gordonia</taxon>
    </lineage>
</organism>
<dbReference type="GO" id="GO:0005886">
    <property type="term" value="C:plasma membrane"/>
    <property type="evidence" value="ECO:0007669"/>
    <property type="project" value="UniProtKB-SubCell"/>
</dbReference>
<dbReference type="InterPro" id="IPR032818">
    <property type="entry name" value="DedA-like"/>
</dbReference>
<keyword evidence="5 7" id="KW-1133">Transmembrane helix</keyword>
<keyword evidence="4 7" id="KW-0812">Transmembrane</keyword>
<accession>H0R4B5</accession>